<evidence type="ECO:0000313" key="2">
    <source>
        <dbReference type="EMBL" id="KAK9098796.1"/>
    </source>
</evidence>
<dbReference type="Proteomes" id="UP001420932">
    <property type="component" value="Unassembled WGS sequence"/>
</dbReference>
<feature type="compositionally biased region" description="Basic and acidic residues" evidence="1">
    <location>
        <begin position="50"/>
        <end position="60"/>
    </location>
</feature>
<gene>
    <name evidence="2" type="ORF">Syun_025841</name>
</gene>
<dbReference type="EMBL" id="JBBNAF010000011">
    <property type="protein sequence ID" value="KAK9098796.1"/>
    <property type="molecule type" value="Genomic_DNA"/>
</dbReference>
<keyword evidence="3" id="KW-1185">Reference proteome</keyword>
<proteinExistence type="predicted"/>
<feature type="region of interest" description="Disordered" evidence="1">
    <location>
        <begin position="22"/>
        <end position="60"/>
    </location>
</feature>
<accession>A0AAP0ESF8</accession>
<organism evidence="2 3">
    <name type="scientific">Stephania yunnanensis</name>
    <dbReference type="NCBI Taxonomy" id="152371"/>
    <lineage>
        <taxon>Eukaryota</taxon>
        <taxon>Viridiplantae</taxon>
        <taxon>Streptophyta</taxon>
        <taxon>Embryophyta</taxon>
        <taxon>Tracheophyta</taxon>
        <taxon>Spermatophyta</taxon>
        <taxon>Magnoliopsida</taxon>
        <taxon>Ranunculales</taxon>
        <taxon>Menispermaceae</taxon>
        <taxon>Menispermoideae</taxon>
        <taxon>Cissampelideae</taxon>
        <taxon>Stephania</taxon>
    </lineage>
</organism>
<name>A0AAP0ESF8_9MAGN</name>
<sequence>MDNGNGNAAVVQQWDQHYRAEEESRTAWRDGAVATSRADSGNEALTAVVTREEEEKRRKV</sequence>
<protein>
    <submittedName>
        <fullName evidence="2">Uncharacterized protein</fullName>
    </submittedName>
</protein>
<reference evidence="2 3" key="1">
    <citation type="submission" date="2024-01" db="EMBL/GenBank/DDBJ databases">
        <title>Genome assemblies of Stephania.</title>
        <authorList>
            <person name="Yang L."/>
        </authorList>
    </citation>
    <scope>NUCLEOTIDE SEQUENCE [LARGE SCALE GENOMIC DNA]</scope>
    <source>
        <strain evidence="2">YNDBR</strain>
        <tissue evidence="2">Leaf</tissue>
    </source>
</reference>
<dbReference type="AlphaFoldDB" id="A0AAP0ESF8"/>
<comment type="caution">
    <text evidence="2">The sequence shown here is derived from an EMBL/GenBank/DDBJ whole genome shotgun (WGS) entry which is preliminary data.</text>
</comment>
<evidence type="ECO:0000256" key="1">
    <source>
        <dbReference type="SAM" id="MobiDB-lite"/>
    </source>
</evidence>
<evidence type="ECO:0000313" key="3">
    <source>
        <dbReference type="Proteomes" id="UP001420932"/>
    </source>
</evidence>